<reference evidence="2" key="2">
    <citation type="submission" date="2017-01" db="EMBL/GenBank/DDBJ databases">
        <title>Genome sequencing and annotation of Geobacillus sp. 1017, a Hydrocarbon-Oxidizing Thermophilic Bacterium Isolated from a Heavy Oil Reservoir (China).</title>
        <authorList>
            <person name="Kadnikov V.V."/>
            <person name="Mardanov A.V."/>
            <person name="Poltaraus A.B."/>
            <person name="Sokolova D.S."/>
            <person name="Semenova E.M."/>
            <person name="Ravin N.V."/>
            <person name="Tourova T.P."/>
            <person name="Nazina T.N."/>
        </authorList>
    </citation>
    <scope>NUCLEOTIDE SEQUENCE [LARGE SCALE GENOMIC DNA]</scope>
    <source>
        <strain evidence="2">1017</strain>
    </source>
</reference>
<dbReference type="AlphaFoldDB" id="A0A1Q5SYH1"/>
<gene>
    <name evidence="1" type="ORF">BRO54_2130</name>
</gene>
<organism evidence="1 2">
    <name type="scientific">Geobacillus proteiniphilus</name>
    <dbReference type="NCBI Taxonomy" id="860353"/>
    <lineage>
        <taxon>Bacteria</taxon>
        <taxon>Bacillati</taxon>
        <taxon>Bacillota</taxon>
        <taxon>Bacilli</taxon>
        <taxon>Bacillales</taxon>
        <taxon>Anoxybacillaceae</taxon>
        <taxon>Geobacillus</taxon>
    </lineage>
</organism>
<dbReference type="Proteomes" id="UP000186030">
    <property type="component" value="Unassembled WGS sequence"/>
</dbReference>
<name>A0A1Q5SYH1_9BACL</name>
<evidence type="ECO:0000313" key="2">
    <source>
        <dbReference type="Proteomes" id="UP000186030"/>
    </source>
</evidence>
<comment type="caution">
    <text evidence="1">The sequence shown here is derived from an EMBL/GenBank/DDBJ whole genome shotgun (WGS) entry which is preliminary data.</text>
</comment>
<proteinExistence type="predicted"/>
<evidence type="ECO:0000313" key="1">
    <source>
        <dbReference type="EMBL" id="OKO93067.1"/>
    </source>
</evidence>
<reference evidence="1 2" key="1">
    <citation type="submission" date="2016-11" db="EMBL/GenBank/DDBJ databases">
        <authorList>
            <person name="Kadnikov V."/>
            <person name="Nazina T."/>
        </authorList>
    </citation>
    <scope>NUCLEOTIDE SEQUENCE [LARGE SCALE GENOMIC DNA]</scope>
    <source>
        <strain evidence="1 2">1017</strain>
    </source>
</reference>
<dbReference type="EMBL" id="MQMG01000025">
    <property type="protein sequence ID" value="OKO93067.1"/>
    <property type="molecule type" value="Genomic_DNA"/>
</dbReference>
<protein>
    <submittedName>
        <fullName evidence="1">Uncharacterized protein</fullName>
    </submittedName>
</protein>
<accession>A0A1Q5SYH1</accession>
<sequence>MAVVWNKNIFVKVPYQEEDYKCKCRSKKLLSLKLGSSLWKVLLLKFTNTVG</sequence>